<evidence type="ECO:0000313" key="5">
    <source>
        <dbReference type="Proteomes" id="UP000281406"/>
    </source>
</evidence>
<feature type="domain" description="C-type lectin" evidence="3">
    <location>
        <begin position="481"/>
        <end position="582"/>
    </location>
</feature>
<feature type="domain" description="C-type lectin" evidence="3">
    <location>
        <begin position="1065"/>
        <end position="1175"/>
    </location>
</feature>
<keyword evidence="2" id="KW-0732">Signal</keyword>
<dbReference type="SMART" id="SM00034">
    <property type="entry name" value="CLECT"/>
    <property type="match status" value="8"/>
</dbReference>
<keyword evidence="1" id="KW-1015">Disulfide bond</keyword>
<dbReference type="PANTHER" id="PTHR45784:SF3">
    <property type="entry name" value="C-TYPE LECTIN DOMAIN FAMILY 4 MEMBER K-LIKE-RELATED"/>
    <property type="match status" value="1"/>
</dbReference>
<dbReference type="InterPro" id="IPR016186">
    <property type="entry name" value="C-type_lectin-like/link_sf"/>
</dbReference>
<name>A0A3N0Y2M2_ANAGA</name>
<evidence type="ECO:0000313" key="4">
    <source>
        <dbReference type="EMBL" id="ROL28505.1"/>
    </source>
</evidence>
<feature type="chain" id="PRO_5018303876" evidence="2">
    <location>
        <begin position="21"/>
        <end position="1365"/>
    </location>
</feature>
<accession>A0A3N0Y2M2</accession>
<feature type="domain" description="C-type lectin" evidence="3">
    <location>
        <begin position="30"/>
        <end position="142"/>
    </location>
</feature>
<feature type="domain" description="C-type lectin" evidence="3">
    <location>
        <begin position="895"/>
        <end position="990"/>
    </location>
</feature>
<evidence type="ECO:0000259" key="3">
    <source>
        <dbReference type="PROSITE" id="PS50041"/>
    </source>
</evidence>
<feature type="signal peptide" evidence="2">
    <location>
        <begin position="1"/>
        <end position="20"/>
    </location>
</feature>
<comment type="caution">
    <text evidence="4">The sequence shown here is derived from an EMBL/GenBank/DDBJ whole genome shotgun (WGS) entry which is preliminary data.</text>
</comment>
<feature type="domain" description="C-type lectin" evidence="3">
    <location>
        <begin position="152"/>
        <end position="260"/>
    </location>
</feature>
<proteinExistence type="predicted"/>
<keyword evidence="4" id="KW-0675">Receptor</keyword>
<feature type="domain" description="C-type lectin" evidence="3">
    <location>
        <begin position="354"/>
        <end position="472"/>
    </location>
</feature>
<dbReference type="PROSITE" id="PS50041">
    <property type="entry name" value="C_TYPE_LECTIN_2"/>
    <property type="match status" value="8"/>
</dbReference>
<reference evidence="4 5" key="1">
    <citation type="submission" date="2018-10" db="EMBL/GenBank/DDBJ databases">
        <title>Genome assembly for a Yunnan-Guizhou Plateau 3E fish, Anabarilius grahami (Regan), and its evolutionary and genetic applications.</title>
        <authorList>
            <person name="Jiang W."/>
        </authorList>
    </citation>
    <scope>NUCLEOTIDE SEQUENCE [LARGE SCALE GENOMIC DNA]</scope>
    <source>
        <strain evidence="4">AG-KIZ</strain>
        <tissue evidence="4">Muscle</tissue>
    </source>
</reference>
<dbReference type="Pfam" id="PF00059">
    <property type="entry name" value="Lectin_C"/>
    <property type="match status" value="8"/>
</dbReference>
<keyword evidence="5" id="KW-1185">Reference proteome</keyword>
<evidence type="ECO:0000256" key="2">
    <source>
        <dbReference type="SAM" id="SignalP"/>
    </source>
</evidence>
<gene>
    <name evidence="4" type="ORF">DPX16_1665</name>
</gene>
<sequence>MKLVSDQLIFLLLRLIPSTGILSKTLCDPYRFILIEELKTWLESQSYCREKHLDLATVQSDEDRAKLKEAADAVNFGSFAWTGFYNGILTWRWSYKNEAISYVKWESWEPDTYRTHEACAFINKNELWGDTTCLEEKFFFCQTDKNIIAEKFQYIQMSMKWRDAQLYCRTNYIDLATITGDTENKALAGIITDNNGWDAWIGLSKNLWLWSDQTNVSWSLVKWQEGQPDNIDGREECASAGTEGQMADVSCSDLQFFYCKAHPPVRKINLVRVAVKSAGYLNEYAVIAAIEKKVNQMLSEQMMDTGSNVTWRVHPDGKIFHLQESDTQKTTTTAAACEEKEPMKRFSTLPVYQWPMNVYYFVPQSKMYFEAQQYCRETYTDLATIKSMDDLSLLATEQVPYNGAWIGLSESSTLHWNWALADKRFYREGEREYRNWAPFEPDTLLDQDCVIMTYKGQFENTNCLDIFNFICYDESSIEQRYLYISFLYTWREAQRYCRQYYTDLVSVRNQEENQEIQQLIPTLRFAYIGLFKDPYIWSDKSRSSFRNWDLFQPDLLGDCVALLKDGFWKTELCGKLKPFFCYRNLMSDEEDGIVGGVSGWIVRPPSFRSQELTERHAAVEIRGDSKVQGDAPQTSAKWTEFRQNAASYLQLQSGKQTFHSADGFWASHNPFKEDKIENILIARYHYSDPNSNDAVGFTISISSKWICFGLFDMNNTNQTLPVSDTTTVIEGGAKRRCSANQDQRRHNAKLQTYVGLLSLTLCKPHEYVLIQELMTWENAQNYCRQNHIDLATVQSDEDWTNLREVAVEKGFYGFAWTGLYDDINSWRWSYQDESLEFETWYPGQADNYGAGPQCVAIYSDGTWSDYSCDNTRYFVCSDESVNATEKIVLIKTENTWLDAQKYCREHHTDLVTIRSQDVDYQISNLLSFMNEAWIGLYRDSWKWSDQASFTSSTELAVQRLIAVKEDCAGTDYYRNTDDRSCTDLHYFYCSTVKKKQQVIRVQVKASENADDATLSALVLRKLQQMLGDQDVTLTWKKQPNGNVFQKKKTVRKRLLSLTLCKPHEYVLILELMSWENAQDYCRQNHIDLATVQSDEDWTNLREVAVEKGFYGFAWTGLYNDINSWRWSYQDESLEFETWYPGQPDNSDARQECVALNSDGTWRDYSCDNTRYFVCSDESVNATEKMVLIKKEKTWLDAQKYCREHHTDLITIRSQDVNSKVALLTNFMCEPWIGLYRDSWKWSDQANFTSSTELAVQKLNLMNADCAAANYYRTIEDDYCTALHYFYCSTVKKKQQVIRVQVKASENANDATLSALVLRKLQQMLGDQDVTLTWKKQPNGNVFQKKKTVRKSTNASTPVCSRPFKQ</sequence>
<dbReference type="PROSITE" id="PS00615">
    <property type="entry name" value="C_TYPE_LECTIN_1"/>
    <property type="match status" value="2"/>
</dbReference>
<dbReference type="InterPro" id="IPR001304">
    <property type="entry name" value="C-type_lectin-like"/>
</dbReference>
<feature type="domain" description="C-type lectin" evidence="3">
    <location>
        <begin position="767"/>
        <end position="877"/>
    </location>
</feature>
<protein>
    <submittedName>
        <fullName evidence="4">C-type mannose receptor 2</fullName>
    </submittedName>
</protein>
<organism evidence="4 5">
    <name type="scientific">Anabarilius grahami</name>
    <name type="common">Kanglang fish</name>
    <name type="synonym">Barilius grahami</name>
    <dbReference type="NCBI Taxonomy" id="495550"/>
    <lineage>
        <taxon>Eukaryota</taxon>
        <taxon>Metazoa</taxon>
        <taxon>Chordata</taxon>
        <taxon>Craniata</taxon>
        <taxon>Vertebrata</taxon>
        <taxon>Euteleostomi</taxon>
        <taxon>Actinopterygii</taxon>
        <taxon>Neopterygii</taxon>
        <taxon>Teleostei</taxon>
        <taxon>Ostariophysi</taxon>
        <taxon>Cypriniformes</taxon>
        <taxon>Xenocyprididae</taxon>
        <taxon>Xenocypridinae</taxon>
        <taxon>Xenocypridinae incertae sedis</taxon>
        <taxon>Anabarilius</taxon>
    </lineage>
</organism>
<evidence type="ECO:0000256" key="1">
    <source>
        <dbReference type="ARBA" id="ARBA00023157"/>
    </source>
</evidence>
<dbReference type="EMBL" id="RJVU01053642">
    <property type="protein sequence ID" value="ROL28505.1"/>
    <property type="molecule type" value="Genomic_DNA"/>
</dbReference>
<dbReference type="CDD" id="cd03602">
    <property type="entry name" value="CLECT_1"/>
    <property type="match status" value="3"/>
</dbReference>
<feature type="domain" description="C-type lectin" evidence="3">
    <location>
        <begin position="1189"/>
        <end position="1288"/>
    </location>
</feature>
<dbReference type="Proteomes" id="UP000281406">
    <property type="component" value="Unassembled WGS sequence"/>
</dbReference>
<dbReference type="InterPro" id="IPR018378">
    <property type="entry name" value="C-type_lectin_CS"/>
</dbReference>
<dbReference type="OrthoDB" id="6369810at2759"/>
<dbReference type="SUPFAM" id="SSF56436">
    <property type="entry name" value="C-type lectin-like"/>
    <property type="match status" value="8"/>
</dbReference>
<dbReference type="InterPro" id="IPR016187">
    <property type="entry name" value="CTDL_fold"/>
</dbReference>
<dbReference type="PANTHER" id="PTHR45784">
    <property type="entry name" value="C-TYPE LECTIN DOMAIN FAMILY 20 MEMBER A-RELATED"/>
    <property type="match status" value="1"/>
</dbReference>
<dbReference type="Gene3D" id="3.10.100.10">
    <property type="entry name" value="Mannose-Binding Protein A, subunit A"/>
    <property type="match status" value="8"/>
</dbReference>